<keyword evidence="1" id="KW-0812">Transmembrane</keyword>
<protein>
    <submittedName>
        <fullName evidence="2">Uncharacterized protein</fullName>
    </submittedName>
</protein>
<dbReference type="EMBL" id="JX649877">
    <property type="protein sequence ID" value="AGC71590.1"/>
    <property type="molecule type" value="Genomic_DNA"/>
</dbReference>
<evidence type="ECO:0000313" key="2">
    <source>
        <dbReference type="EMBL" id="AGC71590.1"/>
    </source>
</evidence>
<proteinExistence type="predicted"/>
<evidence type="ECO:0000256" key="1">
    <source>
        <dbReference type="SAM" id="Phobius"/>
    </source>
</evidence>
<keyword evidence="1" id="KW-1133">Transmembrane helix</keyword>
<feature type="transmembrane region" description="Helical" evidence="1">
    <location>
        <begin position="29"/>
        <end position="54"/>
    </location>
</feature>
<accession>L7VZJ4</accession>
<reference evidence="2" key="1">
    <citation type="submission" date="2012-09" db="EMBL/GenBank/DDBJ databases">
        <title>Metagenomic Characterization of a Microbial Community in Wastewater Detects High Levels of Antibiotic Resistance.</title>
        <authorList>
            <person name="Abrams M."/>
            <person name="Caldwell A."/>
            <person name="Vandaei E."/>
            <person name="Lee W."/>
            <person name="Perrott J."/>
            <person name="Khan S.Y."/>
            <person name="Ta J."/>
            <person name="Romero D."/>
            <person name="Nguyen V."/>
            <person name="Pourmand N."/>
            <person name="Ouverney C.C."/>
        </authorList>
    </citation>
    <scope>NUCLEOTIDE SEQUENCE</scope>
</reference>
<organism evidence="2">
    <name type="scientific">uncultured bacterium A1Q1_fos_1053</name>
    <dbReference type="NCBI Taxonomy" id="1256539"/>
    <lineage>
        <taxon>Bacteria</taxon>
        <taxon>environmental samples</taxon>
    </lineage>
</organism>
<name>L7VZJ4_9BACT</name>
<dbReference type="AlphaFoldDB" id="L7VZJ4"/>
<keyword evidence="1" id="KW-0472">Membrane</keyword>
<sequence length="215" mass="23105">MNSSSGGALRLRLGVVTQTTSSASAKSKWAPFLIVVLVLLVLGAVLVAMCLYFSTPRLSGREIKLATAAGAQVEYVLIEGWKLAYEDMDSIGLTDEQIRELVAPLDDSTSASGSAALVRQLRIISEDAQLSGDDLVSVLVIGQEDPAVSPLPDDKARIALKLGVQQLRVDATVTASVLEYEVVWRDGLIIDAKIVNSKEHENREYEFEKSASGSD</sequence>